<evidence type="ECO:0000313" key="4">
    <source>
        <dbReference type="Proteomes" id="UP001197492"/>
    </source>
</evidence>
<gene>
    <name evidence="1" type="ORF">KSV97_08710</name>
    <name evidence="2" type="ORF">KSW06_08420</name>
</gene>
<dbReference type="RefSeq" id="WP_217748023.1">
    <property type="nucleotide sequence ID" value="NZ_JAHOEB010000063.1"/>
</dbReference>
<sequence length="136" mass="15700">MYESLTKYLDEFTGTEFGTWIIDKKNDGTPEHPLQFPFMNYSCVVDHFINDVFSFVDKYEEVGLYSYQKVLEENGIKWNAKSMETAVVDDLDAKCVVALIYGVIRAERFCDGTILAFLKAGTIVRWLERLKTLDTD</sequence>
<dbReference type="EMBL" id="JAHOEF010000063">
    <property type="protein sequence ID" value="MBV3383295.1"/>
    <property type="molecule type" value="Genomic_DNA"/>
</dbReference>
<organism evidence="1 3">
    <name type="scientific">Catenibacterium mitsuokai</name>
    <dbReference type="NCBI Taxonomy" id="100886"/>
    <lineage>
        <taxon>Bacteria</taxon>
        <taxon>Bacillati</taxon>
        <taxon>Bacillota</taxon>
        <taxon>Erysipelotrichia</taxon>
        <taxon>Erysipelotrichales</taxon>
        <taxon>Coprobacillaceae</taxon>
        <taxon>Catenibacterium</taxon>
    </lineage>
</organism>
<proteinExistence type="predicted"/>
<dbReference type="Proteomes" id="UP001197492">
    <property type="component" value="Unassembled WGS sequence"/>
</dbReference>
<evidence type="ECO:0000313" key="1">
    <source>
        <dbReference type="EMBL" id="MBV3383295.1"/>
    </source>
</evidence>
<dbReference type="AlphaFoldDB" id="A0AAW4MVR8"/>
<evidence type="ECO:0000313" key="2">
    <source>
        <dbReference type="EMBL" id="MBV3393276.1"/>
    </source>
</evidence>
<name>A0AAW4MVR8_9FIRM</name>
<dbReference type="Pfam" id="PF20118">
    <property type="entry name" value="DUF6508"/>
    <property type="match status" value="1"/>
</dbReference>
<accession>A0AAW4MVR8</accession>
<dbReference type="Proteomes" id="UP001196408">
    <property type="component" value="Unassembled WGS sequence"/>
</dbReference>
<dbReference type="InterPro" id="IPR045425">
    <property type="entry name" value="DUF6508"/>
</dbReference>
<keyword evidence="4" id="KW-1185">Reference proteome</keyword>
<dbReference type="GeneID" id="301323596"/>
<dbReference type="EMBL" id="JAHOEL010000059">
    <property type="protein sequence ID" value="MBV3393276.1"/>
    <property type="molecule type" value="Genomic_DNA"/>
</dbReference>
<comment type="caution">
    <text evidence="1">The sequence shown here is derived from an EMBL/GenBank/DDBJ whole genome shotgun (WGS) entry which is preliminary data.</text>
</comment>
<evidence type="ECO:0000313" key="3">
    <source>
        <dbReference type="Proteomes" id="UP001196408"/>
    </source>
</evidence>
<protein>
    <submittedName>
        <fullName evidence="1">Uncharacterized protein</fullName>
    </submittedName>
</protein>
<reference evidence="1 4" key="1">
    <citation type="submission" date="2021-06" db="EMBL/GenBank/DDBJ databases">
        <title>Collection of gut derived symbiotic bacterial strains cultured from healthy donors.</title>
        <authorList>
            <person name="Lin H."/>
            <person name="Littmann E."/>
            <person name="Pamer E.G."/>
        </authorList>
    </citation>
    <scope>NUCLEOTIDE SEQUENCE</scope>
    <source>
        <strain evidence="2 4">MSK.21.70</strain>
        <strain evidence="1">MSK.21.82</strain>
    </source>
</reference>